<gene>
    <name evidence="2" type="ORF">HMPREF0216_00743</name>
</gene>
<keyword evidence="3" id="KW-1185">Reference proteome</keyword>
<dbReference type="PATRIC" id="fig|545697.3.peg.731"/>
<proteinExistence type="predicted"/>
<dbReference type="HOGENOM" id="CLU_039811_4_1_9"/>
<dbReference type="Proteomes" id="UP000010420">
    <property type="component" value="Unassembled WGS sequence"/>
</dbReference>
<keyword evidence="1" id="KW-0472">Membrane</keyword>
<comment type="caution">
    <text evidence="2">The sequence shown here is derived from an EMBL/GenBank/DDBJ whole genome shotgun (WGS) entry which is preliminary data.</text>
</comment>
<dbReference type="eggNOG" id="COG4856">
    <property type="taxonomic scope" value="Bacteria"/>
</dbReference>
<reference evidence="2 3" key="1">
    <citation type="submission" date="2012-05" db="EMBL/GenBank/DDBJ databases">
        <authorList>
            <person name="Weinstock G."/>
            <person name="Sodergren E."/>
            <person name="Lobos E.A."/>
            <person name="Fulton L."/>
            <person name="Fulton R."/>
            <person name="Courtney L."/>
            <person name="Fronick C."/>
            <person name="O'Laughlin M."/>
            <person name="Godfrey J."/>
            <person name="Wilson R.M."/>
            <person name="Miner T."/>
            <person name="Farmer C."/>
            <person name="Delehaunty K."/>
            <person name="Cordes M."/>
            <person name="Minx P."/>
            <person name="Tomlinson C."/>
            <person name="Chen J."/>
            <person name="Wollam A."/>
            <person name="Pepin K.H."/>
            <person name="Bhonagiri V."/>
            <person name="Zhang X."/>
            <person name="Suruliraj S."/>
            <person name="Warren W."/>
            <person name="Mitreva M."/>
            <person name="Mardis E.R."/>
            <person name="Wilson R.K."/>
        </authorList>
    </citation>
    <scope>NUCLEOTIDE SEQUENCE [LARGE SCALE GENOMIC DNA]</scope>
    <source>
        <strain evidence="2 3">DSM 1785</strain>
    </source>
</reference>
<dbReference type="STRING" id="545697.HMPREF0216_00743"/>
<dbReference type="InterPro" id="IPR053154">
    <property type="entry name" value="c-di-AMP_regulator"/>
</dbReference>
<dbReference type="EMBL" id="AMEZ01000023">
    <property type="protein sequence ID" value="EKY28545.1"/>
    <property type="molecule type" value="Genomic_DNA"/>
</dbReference>
<evidence type="ECO:0000313" key="2">
    <source>
        <dbReference type="EMBL" id="EKY28545.1"/>
    </source>
</evidence>
<dbReference type="Pfam" id="PF07949">
    <property type="entry name" value="YbbR"/>
    <property type="match status" value="3"/>
</dbReference>
<evidence type="ECO:0000256" key="1">
    <source>
        <dbReference type="SAM" id="Phobius"/>
    </source>
</evidence>
<dbReference type="AlphaFoldDB" id="L1QLE1"/>
<keyword evidence="1" id="KW-1133">Transmembrane helix</keyword>
<dbReference type="PANTHER" id="PTHR37804:SF1">
    <property type="entry name" value="CDAA REGULATORY PROTEIN CDAR"/>
    <property type="match status" value="1"/>
</dbReference>
<feature type="transmembrane region" description="Helical" evidence="1">
    <location>
        <begin position="10"/>
        <end position="27"/>
    </location>
</feature>
<protein>
    <submittedName>
        <fullName evidence="2">YbbR-like protein</fullName>
    </submittedName>
</protein>
<dbReference type="OrthoDB" id="2111604at2"/>
<dbReference type="InterPro" id="IPR012505">
    <property type="entry name" value="YbbR"/>
</dbReference>
<evidence type="ECO:0000313" key="3">
    <source>
        <dbReference type="Proteomes" id="UP000010420"/>
    </source>
</evidence>
<accession>L1QLE1</accession>
<dbReference type="Gene3D" id="2.170.120.40">
    <property type="entry name" value="YbbR-like domain"/>
    <property type="match status" value="2"/>
</dbReference>
<dbReference type="RefSeq" id="WP_005211136.1">
    <property type="nucleotide sequence ID" value="NZ_KB291615.1"/>
</dbReference>
<dbReference type="Gene3D" id="2.170.120.30">
    <property type="match status" value="2"/>
</dbReference>
<name>L1QLE1_9CLOT</name>
<dbReference type="PANTHER" id="PTHR37804">
    <property type="entry name" value="CDAA REGULATORY PROTEIN CDAR"/>
    <property type="match status" value="1"/>
</dbReference>
<sequence length="418" mass="46084">MDNWNNKQKVIVQIVCLILSIGLWFYVTNIENPIKTYDISKVPVELLNQDSLKSAGLILAPNQQFYVNLTIEGQSQDIFRVDKSDFKITVDLSEFAFVKGTQKIPVTIKEVPDNIRVKNSSALTVTVSIEDYISKEVPVKSRIEVISKSNYYVSTPTFTPEVITISGAESLVNKVDKVIAQGQESNVVETIVKNYMVTAVDENDNLIEGVELSEQWVEAKILVNEGKNVPVKVNTTGQLPDGLRLISIEPTVKEIGIAGPQSALDNINEIGTEVLDLSQITDSTTLNLALGVPDDILIDSGEYSVAVNIVIEKSQTKEFTIGYSIINQQTGFIVTPTADKITFKVSGYDEQLNDLTEASFTATLDLGNYTEEGTFTVDPVVTLVNPIEGVYISDVSKIEFNITKETIPEVSEDEEQTQ</sequence>
<organism evidence="2 3">
    <name type="scientific">Clostridium celatum DSM 1785</name>
    <dbReference type="NCBI Taxonomy" id="545697"/>
    <lineage>
        <taxon>Bacteria</taxon>
        <taxon>Bacillati</taxon>
        <taxon>Bacillota</taxon>
        <taxon>Clostridia</taxon>
        <taxon>Eubacteriales</taxon>
        <taxon>Clostridiaceae</taxon>
        <taxon>Clostridium</taxon>
    </lineage>
</organism>
<keyword evidence="1" id="KW-0812">Transmembrane</keyword>